<dbReference type="EMBL" id="JACHJR010000001">
    <property type="protein sequence ID" value="MBB4946084.1"/>
    <property type="molecule type" value="Genomic_DNA"/>
</dbReference>
<gene>
    <name evidence="2" type="ORF">F4556_001619</name>
</gene>
<evidence type="ECO:0000313" key="3">
    <source>
        <dbReference type="Proteomes" id="UP000573327"/>
    </source>
</evidence>
<protein>
    <submittedName>
        <fullName evidence="2">Acyl carrier protein</fullName>
    </submittedName>
</protein>
<evidence type="ECO:0000313" key="2">
    <source>
        <dbReference type="EMBL" id="MBB4946084.1"/>
    </source>
</evidence>
<dbReference type="InterPro" id="IPR009081">
    <property type="entry name" value="PP-bd_ACP"/>
</dbReference>
<dbReference type="Pfam" id="PF00550">
    <property type="entry name" value="PP-binding"/>
    <property type="match status" value="1"/>
</dbReference>
<organism evidence="2 3">
    <name type="scientific">Kitasatospora gansuensis</name>
    <dbReference type="NCBI Taxonomy" id="258050"/>
    <lineage>
        <taxon>Bacteria</taxon>
        <taxon>Bacillati</taxon>
        <taxon>Actinomycetota</taxon>
        <taxon>Actinomycetes</taxon>
        <taxon>Kitasatosporales</taxon>
        <taxon>Streptomycetaceae</taxon>
        <taxon>Kitasatospora</taxon>
    </lineage>
</organism>
<name>A0A7W7S8W2_9ACTN</name>
<reference evidence="2 3" key="1">
    <citation type="submission" date="2020-08" db="EMBL/GenBank/DDBJ databases">
        <title>Sequencing the genomes of 1000 actinobacteria strains.</title>
        <authorList>
            <person name="Klenk H.-P."/>
        </authorList>
    </citation>
    <scope>NUCLEOTIDE SEQUENCE [LARGE SCALE GENOMIC DNA]</scope>
    <source>
        <strain evidence="2 3">DSM 44786</strain>
    </source>
</reference>
<sequence length="79" mass="8660">MPGPDSLAGFLRLVRTELDLELTDRDAETELAALPGWDSMNLLRLVTLLESGSGRRLPVPTVLAARNLREIYAVLEEAA</sequence>
<comment type="caution">
    <text evidence="2">The sequence shown here is derived from an EMBL/GenBank/DDBJ whole genome shotgun (WGS) entry which is preliminary data.</text>
</comment>
<dbReference type="Gene3D" id="1.10.1200.10">
    <property type="entry name" value="ACP-like"/>
    <property type="match status" value="1"/>
</dbReference>
<dbReference type="InterPro" id="IPR036736">
    <property type="entry name" value="ACP-like_sf"/>
</dbReference>
<dbReference type="SUPFAM" id="SSF47336">
    <property type="entry name" value="ACP-like"/>
    <property type="match status" value="1"/>
</dbReference>
<feature type="domain" description="Carrier" evidence="1">
    <location>
        <begin position="11"/>
        <end position="74"/>
    </location>
</feature>
<dbReference type="AlphaFoldDB" id="A0A7W7S8W2"/>
<accession>A0A7W7S8W2</accession>
<dbReference type="Proteomes" id="UP000573327">
    <property type="component" value="Unassembled WGS sequence"/>
</dbReference>
<keyword evidence="3" id="KW-1185">Reference proteome</keyword>
<evidence type="ECO:0000259" key="1">
    <source>
        <dbReference type="Pfam" id="PF00550"/>
    </source>
</evidence>
<proteinExistence type="predicted"/>
<dbReference type="RefSeq" id="WP_184912893.1">
    <property type="nucleotide sequence ID" value="NZ_JACHJR010000001.1"/>
</dbReference>